<feature type="region of interest" description="Disordered" evidence="7">
    <location>
        <begin position="225"/>
        <end position="351"/>
    </location>
</feature>
<feature type="region of interest" description="Disordered" evidence="7">
    <location>
        <begin position="1"/>
        <end position="133"/>
    </location>
</feature>
<feature type="compositionally biased region" description="Basic and acidic residues" evidence="7">
    <location>
        <begin position="79"/>
        <end position="88"/>
    </location>
</feature>
<sequence length="1499" mass="167137">TRFSSRKPCTSRPRLDRPHLKRTASGTTLPTTTMAAPGSPLTDTMDVSGSLSPELHNIKPTTDPVAKSTNALTPPTSEEMNHDAKQDGDESELSDIDDVDIEPPESIREQKQEPEQMEEDDDEEIEPDHYWDGGKIPVFMPTMNQFRDFKRFCERIDHYGMKSGIVKVIPPKERDAQPALDDYVKRIKIKNPITQEFNGASGTYTQQNVEKQRSYNLPEWKALTEETHHQPPAKRGERRRNQAQVVRGGGSLRGRAAANAAAATADPDAPPPEKRKPGRPRRAVAPVAPPTESESENEEPAPKRTRGKASPAPKAAKSKSEPKARGSRQPRGGQAKSVSSRRLNNTGETQDVIDEKAFKSFDYRMEGLDEFTPERCQELETQYWKSLAFNQPMYAADMPGSLFDDKTTSWNVAHLPNLLDILGTKVPGVNTAYLYMGMWKATFAWHLEDVDLYSINYIHFGAPKQWYSISQEDARKFEAAMKQVWPVDAKNCDQFLRHKTYLISPEVLEKQYKVKVNKLVHYEGEFVITYPYGYHSGYNLGYNCAESVNFALDSWIEFGRIARKCNCEADNVWVDVAEIERKLRGEPTPEYYEETDDDDDDLSDAEENALPTPPASVKGKAKRGQKRKREVKEEKPKKKKKIRIRIKLAGREPCILCPNENPWDPLMNTDTGKKTHKSCALFTPETWIGKDADGNEIVYGVNSIDKARLELKCNFCRSKRGACFQCHSKKCTRAFHATCAQAAGVLIDGGLVPTWDEDGTEYYEEGFDFRCKYHRPKMVKNPNFEDMESSKLIRSYAKALTPNDVVQAQYKGEDVFGALVVENRPAELTVLVKVLPDLHELLEIEYKYICVLNPADSVRPKPTPSALPMPEGMNRKAVSMENRQDGVPEQGDVFHDNPDYKVQDFYNLHEPPPSYASTVLQTAQRLKVNIDAPDQLYYYLPFISTEAKSFFADRPGGQVANKANFTERMNAGARPAQSFQYAKQQAITAPRPSVPAPAPAPRVATQMVGTIGNPANRSEKPYVYKPKEPARPNVMWGVDPQALATQKSFINQVDRRHSLFGPSPQSQVPPFEAPPPQPEQFQPQYNYDPTRDDQPLRPFSRDQYYSTERLPAAVPGEYSAFMQSARRQSQGAQGLQRPGSQPPGYVPNYQSVSNQKRDIKQGAAPTASMVGGPQPSHMPPNPYASSSSRPSTSAHSEQSPLGAPLTPATSTSSASKSPESQPGFLENVQKYPYLLNSFLRRKKVYESPYALGDGYTSAWQPSQLDKPAEERTSTSSHTPSASISSVATAIKENTQWTPPSQVWHASGLTKDKTPPRPVEPHQPMLHHNPSFNTQQQQKPKYPPPTYQTAQEFQQSCLGMPSTASRDGAQARAARDQMGGYGYGPFAPHAYAPQPRNSFGHAYDKSNLWQQRSPKQPTPSPLSDPNTPGHTTGFNQYAQQGTPSGPPNHHWGQIPMRHGPAPPAQMMNAAANAGANAGAGWGPTLPQMGGGQNETWRYGG</sequence>
<gene>
    <name evidence="11" type="ORF">Tdes44962_MAKER06504</name>
</gene>
<evidence type="ECO:0000259" key="10">
    <source>
        <dbReference type="PROSITE" id="PS51805"/>
    </source>
</evidence>
<dbReference type="Gene3D" id="2.60.120.650">
    <property type="entry name" value="Cupin"/>
    <property type="match status" value="2"/>
</dbReference>
<proteinExistence type="inferred from homology"/>
<reference evidence="11 12" key="1">
    <citation type="journal article" date="2018" name="IMA Fungus">
        <title>IMA Genome-F 10: Nine draft genome sequences of Claviceps purpurea s.lat., including C. arundinis, C. humidiphila, and C. cf. spartinae, pseudomolecules for the pitch canker pathogen Fusarium circinatum, draft genome of Davidsoniella eucalypti, Grosmannia galeiformis, Quambalaria eucalypti, and Teratosphaeria destructans.</title>
        <authorList>
            <person name="Wingfield B.D."/>
            <person name="Liu M."/>
            <person name="Nguyen H.D."/>
            <person name="Lane F.A."/>
            <person name="Morgan S.W."/>
            <person name="De Vos L."/>
            <person name="Wilken P.M."/>
            <person name="Duong T.A."/>
            <person name="Aylward J."/>
            <person name="Coetzee M.P."/>
            <person name="Dadej K."/>
            <person name="De Beer Z.W."/>
            <person name="Findlay W."/>
            <person name="Havenga M."/>
            <person name="Kolarik M."/>
            <person name="Menzies J.G."/>
            <person name="Naidoo K."/>
            <person name="Pochopski O."/>
            <person name="Shoukouhi P."/>
            <person name="Santana Q.C."/>
            <person name="Seifert K.A."/>
            <person name="Soal N."/>
            <person name="Steenkamp E.T."/>
            <person name="Tatham C.T."/>
            <person name="van der Nest M.A."/>
            <person name="Wingfield M.J."/>
        </authorList>
    </citation>
    <scope>NUCLEOTIDE SEQUENCE [LARGE SCALE GENOMIC DNA]</scope>
    <source>
        <strain evidence="11">CMW44962</strain>
    </source>
</reference>
<feature type="compositionally biased region" description="Low complexity" evidence="7">
    <location>
        <begin position="1463"/>
        <end position="1477"/>
    </location>
</feature>
<evidence type="ECO:0000256" key="2">
    <source>
        <dbReference type="ARBA" id="ARBA00012900"/>
    </source>
</evidence>
<evidence type="ECO:0000313" key="12">
    <source>
        <dbReference type="Proteomes" id="UP001138500"/>
    </source>
</evidence>
<comment type="similarity">
    <text evidence="1">Belongs to the JHDM3 histone demethylase family.</text>
</comment>
<feature type="compositionally biased region" description="Polar residues" evidence="7">
    <location>
        <begin position="67"/>
        <end position="78"/>
    </location>
</feature>
<feature type="compositionally biased region" description="Low complexity" evidence="7">
    <location>
        <begin position="1203"/>
        <end position="1220"/>
    </location>
</feature>
<dbReference type="SMART" id="SM00558">
    <property type="entry name" value="JmjC"/>
    <property type="match status" value="1"/>
</dbReference>
<feature type="compositionally biased region" description="Acidic residues" evidence="7">
    <location>
        <begin position="89"/>
        <end position="103"/>
    </location>
</feature>
<organism evidence="11 12">
    <name type="scientific">Teratosphaeria destructans</name>
    <dbReference type="NCBI Taxonomy" id="418781"/>
    <lineage>
        <taxon>Eukaryota</taxon>
        <taxon>Fungi</taxon>
        <taxon>Dikarya</taxon>
        <taxon>Ascomycota</taxon>
        <taxon>Pezizomycotina</taxon>
        <taxon>Dothideomycetes</taxon>
        <taxon>Dothideomycetidae</taxon>
        <taxon>Mycosphaerellales</taxon>
        <taxon>Teratosphaeriaceae</taxon>
        <taxon>Teratosphaeria</taxon>
    </lineage>
</organism>
<feature type="compositionally biased region" description="Polar residues" evidence="7">
    <location>
        <begin position="336"/>
        <end position="349"/>
    </location>
</feature>
<dbReference type="InterPro" id="IPR001965">
    <property type="entry name" value="Znf_PHD"/>
</dbReference>
<evidence type="ECO:0000313" key="11">
    <source>
        <dbReference type="EMBL" id="KAH9845593.1"/>
    </source>
</evidence>
<keyword evidence="4" id="KW-0863">Zinc-finger</keyword>
<dbReference type="Pfam" id="PF02375">
    <property type="entry name" value="JmjN"/>
    <property type="match status" value="1"/>
</dbReference>
<feature type="compositionally biased region" description="Basic residues" evidence="7">
    <location>
        <begin position="619"/>
        <end position="629"/>
    </location>
</feature>
<dbReference type="InterPro" id="IPR013083">
    <property type="entry name" value="Znf_RING/FYVE/PHD"/>
</dbReference>
<evidence type="ECO:0000259" key="9">
    <source>
        <dbReference type="PROSITE" id="PS51184"/>
    </source>
</evidence>
<feature type="domain" description="JmjN" evidence="8">
    <location>
        <begin position="136"/>
        <end position="177"/>
    </location>
</feature>
<dbReference type="EMBL" id="RIBY02000025">
    <property type="protein sequence ID" value="KAH9845593.1"/>
    <property type="molecule type" value="Genomic_DNA"/>
</dbReference>
<feature type="compositionally biased region" description="Polar residues" evidence="7">
    <location>
        <begin position="1422"/>
        <end position="1442"/>
    </location>
</feature>
<feature type="region of interest" description="Disordered" evidence="7">
    <location>
        <begin position="1123"/>
        <end position="1226"/>
    </location>
</feature>
<dbReference type="SMART" id="SM00545">
    <property type="entry name" value="JmjN"/>
    <property type="match status" value="1"/>
</dbReference>
<dbReference type="CDD" id="cd15571">
    <property type="entry name" value="ePHD"/>
    <property type="match status" value="1"/>
</dbReference>
<dbReference type="InterPro" id="IPR055500">
    <property type="entry name" value="DUF7072"/>
</dbReference>
<feature type="compositionally biased region" description="Polar residues" evidence="7">
    <location>
        <begin position="24"/>
        <end position="34"/>
    </location>
</feature>
<dbReference type="PROSITE" id="PS51183">
    <property type="entry name" value="JMJN"/>
    <property type="match status" value="1"/>
</dbReference>
<dbReference type="Pfam" id="PF02373">
    <property type="entry name" value="JmjC"/>
    <property type="match status" value="1"/>
</dbReference>
<feature type="compositionally biased region" description="Gly residues" evidence="7">
    <location>
        <begin position="1487"/>
        <end position="1499"/>
    </location>
</feature>
<feature type="compositionally biased region" description="Polar residues" evidence="7">
    <location>
        <begin position="41"/>
        <end position="51"/>
    </location>
</feature>
<evidence type="ECO:0000256" key="5">
    <source>
        <dbReference type="ARBA" id="ARBA00022833"/>
    </source>
</evidence>
<feature type="compositionally biased region" description="Basic and acidic residues" evidence="7">
    <location>
        <begin position="105"/>
        <end position="114"/>
    </location>
</feature>
<feature type="compositionally biased region" description="Low complexity" evidence="7">
    <location>
        <begin position="256"/>
        <end position="267"/>
    </location>
</feature>
<evidence type="ECO:0000256" key="6">
    <source>
        <dbReference type="ARBA" id="ARBA00049349"/>
    </source>
</evidence>
<feature type="domain" description="PHD-type" evidence="10">
    <location>
        <begin position="651"/>
        <end position="775"/>
    </location>
</feature>
<feature type="compositionally biased region" description="Polar residues" evidence="7">
    <location>
        <begin position="1123"/>
        <end position="1133"/>
    </location>
</feature>
<dbReference type="Pfam" id="PF13832">
    <property type="entry name" value="zf-HC5HC2H_2"/>
    <property type="match status" value="1"/>
</dbReference>
<feature type="region of interest" description="Disordered" evidence="7">
    <location>
        <begin position="1057"/>
        <end position="1101"/>
    </location>
</feature>
<dbReference type="OrthoDB" id="9547406at2759"/>
<accession>A0A9W7T1P0</accession>
<protein>
    <recommendedName>
        <fullName evidence="2">[histone H3]-trimethyl-L-lysine(9) demethylase</fullName>
        <ecNumber evidence="2">1.14.11.66</ecNumber>
    </recommendedName>
</protein>
<dbReference type="GO" id="GO:0008270">
    <property type="term" value="F:zinc ion binding"/>
    <property type="evidence" value="ECO:0007669"/>
    <property type="project" value="UniProtKB-KW"/>
</dbReference>
<dbReference type="EC" id="1.14.11.66" evidence="2"/>
<dbReference type="GO" id="GO:0051864">
    <property type="term" value="F:histone H3K36 demethylase activity"/>
    <property type="evidence" value="ECO:0007669"/>
    <property type="project" value="TreeGrafter"/>
</dbReference>
<evidence type="ECO:0000256" key="7">
    <source>
        <dbReference type="SAM" id="MobiDB-lite"/>
    </source>
</evidence>
<dbReference type="InterPro" id="IPR003349">
    <property type="entry name" value="JmjN"/>
</dbReference>
<dbReference type="Gene3D" id="3.30.40.10">
    <property type="entry name" value="Zinc/RING finger domain, C3HC4 (zinc finger)"/>
    <property type="match status" value="1"/>
</dbReference>
<dbReference type="GO" id="GO:0140684">
    <property type="term" value="F:histone H3K9me2/H3K9me3 demethylase activity"/>
    <property type="evidence" value="ECO:0007669"/>
    <property type="project" value="UniProtKB-EC"/>
</dbReference>
<dbReference type="PANTHER" id="PTHR10694">
    <property type="entry name" value="LYSINE-SPECIFIC DEMETHYLASE"/>
    <property type="match status" value="1"/>
</dbReference>
<dbReference type="PROSITE" id="PS51184">
    <property type="entry name" value="JMJC"/>
    <property type="match status" value="1"/>
</dbReference>
<dbReference type="InterPro" id="IPR034732">
    <property type="entry name" value="EPHD"/>
</dbReference>
<dbReference type="GO" id="GO:0000785">
    <property type="term" value="C:chromatin"/>
    <property type="evidence" value="ECO:0007669"/>
    <property type="project" value="TreeGrafter"/>
</dbReference>
<comment type="catalytic activity">
    <reaction evidence="6">
        <text>N(6),N(6),N(6)-trimethyl-L-lysyl(9)-[histone H3] + 2 2-oxoglutarate + 2 O2 = N(6)-methyl-L-lysyl(9)-[histone H3] + 2 formaldehyde + 2 succinate + 2 CO2</text>
        <dbReference type="Rhea" id="RHEA:60200"/>
        <dbReference type="Rhea" id="RHEA-COMP:15538"/>
        <dbReference type="Rhea" id="RHEA-COMP:15542"/>
        <dbReference type="ChEBI" id="CHEBI:15379"/>
        <dbReference type="ChEBI" id="CHEBI:16526"/>
        <dbReference type="ChEBI" id="CHEBI:16810"/>
        <dbReference type="ChEBI" id="CHEBI:16842"/>
        <dbReference type="ChEBI" id="CHEBI:30031"/>
        <dbReference type="ChEBI" id="CHEBI:61929"/>
        <dbReference type="ChEBI" id="CHEBI:61961"/>
        <dbReference type="EC" id="1.14.11.66"/>
    </reaction>
</comment>
<dbReference type="Proteomes" id="UP001138500">
    <property type="component" value="Unassembled WGS sequence"/>
</dbReference>
<dbReference type="GO" id="GO:0005634">
    <property type="term" value="C:nucleus"/>
    <property type="evidence" value="ECO:0007669"/>
    <property type="project" value="TreeGrafter"/>
</dbReference>
<feature type="compositionally biased region" description="Low complexity" evidence="7">
    <location>
        <begin position="1183"/>
        <end position="1196"/>
    </location>
</feature>
<dbReference type="PROSITE" id="PS51805">
    <property type="entry name" value="EPHD"/>
    <property type="match status" value="1"/>
</dbReference>
<evidence type="ECO:0000256" key="1">
    <source>
        <dbReference type="ARBA" id="ARBA00009711"/>
    </source>
</evidence>
<dbReference type="Pfam" id="PF23258">
    <property type="entry name" value="DUF7072"/>
    <property type="match status" value="1"/>
</dbReference>
<evidence type="ECO:0000256" key="3">
    <source>
        <dbReference type="ARBA" id="ARBA00022723"/>
    </source>
</evidence>
<dbReference type="SMART" id="SM00249">
    <property type="entry name" value="PHD"/>
    <property type="match status" value="1"/>
</dbReference>
<feature type="compositionally biased region" description="Low complexity" evidence="7">
    <location>
        <begin position="283"/>
        <end position="292"/>
    </location>
</feature>
<dbReference type="FunFam" id="2.60.120.650:FF:000024">
    <property type="entry name" value="Putative jumonji family transcription factor"/>
    <property type="match status" value="1"/>
</dbReference>
<feature type="region of interest" description="Disordered" evidence="7">
    <location>
        <begin position="1254"/>
        <end position="1348"/>
    </location>
</feature>
<reference evidence="11 12" key="2">
    <citation type="journal article" date="2021" name="Curr. Genet.">
        <title>Genetic response to nitrogen starvation in the aggressive Eucalyptus foliar pathogen Teratosphaeria destructans.</title>
        <authorList>
            <person name="Havenga M."/>
            <person name="Wingfield B.D."/>
            <person name="Wingfield M.J."/>
            <person name="Dreyer L.L."/>
            <person name="Roets F."/>
            <person name="Aylward J."/>
        </authorList>
    </citation>
    <scope>NUCLEOTIDE SEQUENCE [LARGE SCALE GENOMIC DNA]</scope>
    <source>
        <strain evidence="11">CMW44962</strain>
    </source>
</reference>
<feature type="region of interest" description="Disordered" evidence="7">
    <location>
        <begin position="585"/>
        <end position="642"/>
    </location>
</feature>
<dbReference type="PANTHER" id="PTHR10694:SF7">
    <property type="entry name" value="[HISTONE H3]-TRIMETHYL-L-LYSINE(9) DEMETHYLASE"/>
    <property type="match status" value="1"/>
</dbReference>
<evidence type="ECO:0000256" key="4">
    <source>
        <dbReference type="ARBA" id="ARBA00022771"/>
    </source>
</evidence>
<feature type="compositionally biased region" description="Polar residues" evidence="7">
    <location>
        <begin position="1291"/>
        <end position="1300"/>
    </location>
</feature>
<keyword evidence="3" id="KW-0479">Metal-binding</keyword>
<keyword evidence="12" id="KW-1185">Reference proteome</keyword>
<dbReference type="InterPro" id="IPR003347">
    <property type="entry name" value="JmjC_dom"/>
</dbReference>
<name>A0A9W7T1P0_9PEZI</name>
<evidence type="ECO:0000259" key="8">
    <source>
        <dbReference type="PROSITE" id="PS51183"/>
    </source>
</evidence>
<feature type="domain" description="JmjC" evidence="9">
    <location>
        <begin position="404"/>
        <end position="567"/>
    </location>
</feature>
<feature type="compositionally biased region" description="Acidic residues" evidence="7">
    <location>
        <begin position="115"/>
        <end position="126"/>
    </location>
</feature>
<comment type="caution">
    <text evidence="11">The sequence shown here is derived from an EMBL/GenBank/DDBJ whole genome shotgun (WGS) entry which is preliminary data.</text>
</comment>
<feature type="compositionally biased region" description="Acidic residues" evidence="7">
    <location>
        <begin position="591"/>
        <end position="607"/>
    </location>
</feature>
<feature type="compositionally biased region" description="Low complexity" evidence="7">
    <location>
        <begin position="1273"/>
        <end position="1285"/>
    </location>
</feature>
<keyword evidence="5" id="KW-0862">Zinc</keyword>
<feature type="region of interest" description="Disordered" evidence="7">
    <location>
        <begin position="1409"/>
        <end position="1499"/>
    </location>
</feature>
<dbReference type="SUPFAM" id="SSF51197">
    <property type="entry name" value="Clavaminate synthase-like"/>
    <property type="match status" value="1"/>
</dbReference>
<dbReference type="GO" id="GO:0010468">
    <property type="term" value="P:regulation of gene expression"/>
    <property type="evidence" value="ECO:0007669"/>
    <property type="project" value="TreeGrafter"/>
</dbReference>
<feature type="non-terminal residue" evidence="11">
    <location>
        <position position="1"/>
    </location>
</feature>